<dbReference type="AlphaFoldDB" id="A0A1S3XH82"/>
<dbReference type="InterPro" id="IPR043128">
    <property type="entry name" value="Rev_trsase/Diguanyl_cyclase"/>
</dbReference>
<dbReference type="SUPFAM" id="SSF56672">
    <property type="entry name" value="DNA/RNA polymerases"/>
    <property type="match status" value="1"/>
</dbReference>
<evidence type="ECO:0000313" key="2">
    <source>
        <dbReference type="RefSeq" id="XP_016439286.1"/>
    </source>
</evidence>
<reference evidence="2" key="1">
    <citation type="submission" date="2025-08" db="UniProtKB">
        <authorList>
            <consortium name="RefSeq"/>
        </authorList>
    </citation>
    <scope>IDENTIFICATION</scope>
</reference>
<dbReference type="InterPro" id="IPR043502">
    <property type="entry name" value="DNA/RNA_pol_sf"/>
</dbReference>
<dbReference type="PANTHER" id="PTHR48475:SF1">
    <property type="entry name" value="RNASE H TYPE-1 DOMAIN-CONTAINING PROTEIN"/>
    <property type="match status" value="1"/>
</dbReference>
<dbReference type="RefSeq" id="XP_016439286.1">
    <property type="nucleotide sequence ID" value="XM_016583800.1"/>
</dbReference>
<dbReference type="KEGG" id="nta:107765183"/>
<evidence type="ECO:0000259" key="1">
    <source>
        <dbReference type="Pfam" id="PF17919"/>
    </source>
</evidence>
<sequence>MAIFTDMLELFVDVFMDDFSVFGPSSDECLTNLAKVLARLLEKDVPFKFDDACLKVFEELKKQLVSAPIIVSPDCNEPFELMCDANDVAIGAILSQRRRKIFRSIYYTRTENQVADHLSMLETQNHVAKGDVIKETFTDEQLLAVTVAEVPWYADFVNYLASGEMSPDLEHHAKKKFLRDVRSYVWDKLFLFKTFIDQLMRRCVPESEINAILHDCHASSYGGHHAGDKTTAKVLQSGFY</sequence>
<dbReference type="PANTHER" id="PTHR48475">
    <property type="entry name" value="RIBONUCLEASE H"/>
    <property type="match status" value="1"/>
</dbReference>
<organism evidence="2">
    <name type="scientific">Nicotiana tabacum</name>
    <name type="common">Common tobacco</name>
    <dbReference type="NCBI Taxonomy" id="4097"/>
    <lineage>
        <taxon>Eukaryota</taxon>
        <taxon>Viridiplantae</taxon>
        <taxon>Streptophyta</taxon>
        <taxon>Embryophyta</taxon>
        <taxon>Tracheophyta</taxon>
        <taxon>Spermatophyta</taxon>
        <taxon>Magnoliopsida</taxon>
        <taxon>eudicotyledons</taxon>
        <taxon>Gunneridae</taxon>
        <taxon>Pentapetalae</taxon>
        <taxon>asterids</taxon>
        <taxon>lamiids</taxon>
        <taxon>Solanales</taxon>
        <taxon>Solanaceae</taxon>
        <taxon>Nicotianoideae</taxon>
        <taxon>Nicotianeae</taxon>
        <taxon>Nicotiana</taxon>
    </lineage>
</organism>
<dbReference type="Gene3D" id="3.30.70.270">
    <property type="match status" value="1"/>
</dbReference>
<accession>A0A1S3XH82</accession>
<dbReference type="PaxDb" id="4097-A0A1S3XH82"/>
<dbReference type="InterPro" id="IPR041577">
    <property type="entry name" value="RT_RNaseH_2"/>
</dbReference>
<dbReference type="OrthoDB" id="1304126at2759"/>
<name>A0A1S3XH82_TOBAC</name>
<gene>
    <name evidence="2" type="primary">LOC107765183</name>
</gene>
<protein>
    <recommendedName>
        <fullName evidence="1">Reverse transcriptase/retrotransposon-derived protein RNase H-like domain-containing protein</fullName>
    </recommendedName>
</protein>
<dbReference type="Gene3D" id="1.10.340.70">
    <property type="match status" value="1"/>
</dbReference>
<dbReference type="Pfam" id="PF17919">
    <property type="entry name" value="RT_RNaseH_2"/>
    <property type="match status" value="1"/>
</dbReference>
<dbReference type="STRING" id="4097.A0A1S3XH82"/>
<feature type="domain" description="Reverse transcriptase/retrotransposon-derived protein RNase H-like" evidence="1">
    <location>
        <begin position="50"/>
        <end position="107"/>
    </location>
</feature>
<proteinExistence type="predicted"/>